<dbReference type="OrthoDB" id="4840at2759"/>
<dbReference type="AlphaFoldDB" id="A0A0L0FD11"/>
<evidence type="ECO:0000313" key="2">
    <source>
        <dbReference type="EMBL" id="KNC74371.1"/>
    </source>
</evidence>
<proteinExistence type="predicted"/>
<organism evidence="2 3">
    <name type="scientific">Sphaeroforma arctica JP610</name>
    <dbReference type="NCBI Taxonomy" id="667725"/>
    <lineage>
        <taxon>Eukaryota</taxon>
        <taxon>Ichthyosporea</taxon>
        <taxon>Ichthyophonida</taxon>
        <taxon>Sphaeroforma</taxon>
    </lineage>
</organism>
<keyword evidence="1" id="KW-0812">Transmembrane</keyword>
<keyword evidence="1" id="KW-0472">Membrane</keyword>
<protein>
    <recommendedName>
        <fullName evidence="4">Potassium channel domain-containing protein</fullName>
    </recommendedName>
</protein>
<dbReference type="RefSeq" id="XP_014148273.1">
    <property type="nucleotide sequence ID" value="XM_014292798.1"/>
</dbReference>
<accession>A0A0L0FD11</accession>
<feature type="transmembrane region" description="Helical" evidence="1">
    <location>
        <begin position="34"/>
        <end position="58"/>
    </location>
</feature>
<evidence type="ECO:0008006" key="4">
    <source>
        <dbReference type="Google" id="ProtNLM"/>
    </source>
</evidence>
<evidence type="ECO:0000313" key="3">
    <source>
        <dbReference type="Proteomes" id="UP000054560"/>
    </source>
</evidence>
<name>A0A0L0FD11_9EUKA</name>
<gene>
    <name evidence="2" type="ORF">SARC_13079</name>
</gene>
<reference evidence="2 3" key="1">
    <citation type="submission" date="2011-02" db="EMBL/GenBank/DDBJ databases">
        <title>The Genome Sequence of Sphaeroforma arctica JP610.</title>
        <authorList>
            <consortium name="The Broad Institute Genome Sequencing Platform"/>
            <person name="Russ C."/>
            <person name="Cuomo C."/>
            <person name="Young S.K."/>
            <person name="Zeng Q."/>
            <person name="Gargeya S."/>
            <person name="Alvarado L."/>
            <person name="Berlin A."/>
            <person name="Chapman S.B."/>
            <person name="Chen Z."/>
            <person name="Freedman E."/>
            <person name="Gellesch M."/>
            <person name="Goldberg J."/>
            <person name="Griggs A."/>
            <person name="Gujja S."/>
            <person name="Heilman E."/>
            <person name="Heiman D."/>
            <person name="Howarth C."/>
            <person name="Mehta T."/>
            <person name="Neiman D."/>
            <person name="Pearson M."/>
            <person name="Roberts A."/>
            <person name="Saif S."/>
            <person name="Shea T."/>
            <person name="Shenoy N."/>
            <person name="Sisk P."/>
            <person name="Stolte C."/>
            <person name="Sykes S."/>
            <person name="White J."/>
            <person name="Yandava C."/>
            <person name="Burger G."/>
            <person name="Gray M.W."/>
            <person name="Holland P.W.H."/>
            <person name="King N."/>
            <person name="Lang F.B.F."/>
            <person name="Roger A.J."/>
            <person name="Ruiz-Trillo I."/>
            <person name="Haas B."/>
            <person name="Nusbaum C."/>
            <person name="Birren B."/>
        </authorList>
    </citation>
    <scope>NUCLEOTIDE SEQUENCE [LARGE SCALE GENOMIC DNA]</scope>
    <source>
        <strain evidence="2 3">JP610</strain>
    </source>
</reference>
<keyword evidence="3" id="KW-1185">Reference proteome</keyword>
<dbReference type="Proteomes" id="UP000054560">
    <property type="component" value="Unassembled WGS sequence"/>
</dbReference>
<keyword evidence="1" id="KW-1133">Transmembrane helix</keyword>
<evidence type="ECO:0000256" key="1">
    <source>
        <dbReference type="SAM" id="Phobius"/>
    </source>
</evidence>
<sequence>MNVAFRSVPSSMWYTLLMLTGEFPLADFTSPGKWVAGTIGVLAVALFAIPTGVLGAGFEEWVQDKEEARAEALAEDMCCEDCGDIIRTTSPNEQTGAAS</sequence>
<dbReference type="EMBL" id="KQ244475">
    <property type="protein sequence ID" value="KNC74371.1"/>
    <property type="molecule type" value="Genomic_DNA"/>
</dbReference>
<dbReference type="GeneID" id="25913583"/>